<evidence type="ECO:0000313" key="1">
    <source>
        <dbReference type="EMBL" id="MBD1398495.1"/>
    </source>
</evidence>
<protein>
    <submittedName>
        <fullName evidence="1">HAD-IB family phosphatase</fullName>
    </submittedName>
</protein>
<dbReference type="InterPro" id="IPR023214">
    <property type="entry name" value="HAD_sf"/>
</dbReference>
<dbReference type="Proteomes" id="UP000625551">
    <property type="component" value="Unassembled WGS sequence"/>
</dbReference>
<dbReference type="RefSeq" id="WP_191184622.1">
    <property type="nucleotide sequence ID" value="NZ_JACXAJ010000008.1"/>
</dbReference>
<dbReference type="InterPro" id="IPR036412">
    <property type="entry name" value="HAD-like_sf"/>
</dbReference>
<name>A0ABR7XJP3_9BACT</name>
<sequence length="207" mass="24799">MAENDDKEIQVVVFDLNGTFYSKSSKEEFFKFVSKKKPHKLVYYFQMIYYKALLKLHQIRMTEFKENFFNYLDHLPPEQVEQYAREFWKEEYPKEFNKEIKAKLDRYRQEGVQVVCATGALEVYVKPLFELYPVDLFFGTQARYSGETYIVEGKACKNEEKIKRLDKHFKGKRYKIVEAFSDSKEEILDHAEKAWLVKDDGKLVPYT</sequence>
<dbReference type="EMBL" id="JACXAJ010000008">
    <property type="protein sequence ID" value="MBD1398495.1"/>
    <property type="molecule type" value="Genomic_DNA"/>
</dbReference>
<accession>A0ABR7XJP3</accession>
<gene>
    <name evidence="1" type="ORF">H9Q13_15085</name>
</gene>
<dbReference type="Pfam" id="PF12710">
    <property type="entry name" value="HAD"/>
    <property type="match status" value="1"/>
</dbReference>
<comment type="caution">
    <text evidence="1">The sequence shown here is derived from an EMBL/GenBank/DDBJ whole genome shotgun (WGS) entry which is preliminary data.</text>
</comment>
<dbReference type="Gene3D" id="3.40.50.1000">
    <property type="entry name" value="HAD superfamily/HAD-like"/>
    <property type="match status" value="1"/>
</dbReference>
<reference evidence="1 2" key="1">
    <citation type="submission" date="2020-09" db="EMBL/GenBank/DDBJ databases">
        <title>Genome sequencing and assembly of Pontibacter sp.</title>
        <authorList>
            <person name="Chhetri G."/>
        </authorList>
    </citation>
    <scope>NUCLEOTIDE SEQUENCE [LARGE SCALE GENOMIC DNA]</scope>
    <source>
        <strain evidence="1 2">JH31</strain>
    </source>
</reference>
<dbReference type="Gene3D" id="1.20.1440.100">
    <property type="entry name" value="SG protein - dephosphorylation function"/>
    <property type="match status" value="1"/>
</dbReference>
<keyword evidence="2" id="KW-1185">Reference proteome</keyword>
<evidence type="ECO:0000313" key="2">
    <source>
        <dbReference type="Proteomes" id="UP000625551"/>
    </source>
</evidence>
<proteinExistence type="predicted"/>
<dbReference type="SUPFAM" id="SSF56784">
    <property type="entry name" value="HAD-like"/>
    <property type="match status" value="1"/>
</dbReference>
<dbReference type="NCBIfam" id="TIGR01488">
    <property type="entry name" value="HAD-SF-IB"/>
    <property type="match status" value="1"/>
</dbReference>
<organism evidence="1 2">
    <name type="scientific">Pontibacter aquaedesilientis</name>
    <dbReference type="NCBI Taxonomy" id="2766980"/>
    <lineage>
        <taxon>Bacteria</taxon>
        <taxon>Pseudomonadati</taxon>
        <taxon>Bacteroidota</taxon>
        <taxon>Cytophagia</taxon>
        <taxon>Cytophagales</taxon>
        <taxon>Hymenobacteraceae</taxon>
        <taxon>Pontibacter</taxon>
    </lineage>
</organism>